<dbReference type="SUPFAM" id="SSF55729">
    <property type="entry name" value="Acyl-CoA N-acyltransferases (Nat)"/>
    <property type="match status" value="1"/>
</dbReference>
<organism evidence="4 5">
    <name type="scientific">Cellulomonas terrae</name>
    <dbReference type="NCBI Taxonomy" id="311234"/>
    <lineage>
        <taxon>Bacteria</taxon>
        <taxon>Bacillati</taxon>
        <taxon>Actinomycetota</taxon>
        <taxon>Actinomycetes</taxon>
        <taxon>Micrococcales</taxon>
        <taxon>Cellulomonadaceae</taxon>
        <taxon>Cellulomonas</taxon>
    </lineage>
</organism>
<dbReference type="PANTHER" id="PTHR43877">
    <property type="entry name" value="AMINOALKYLPHOSPHONATE N-ACETYLTRANSFERASE-RELATED-RELATED"/>
    <property type="match status" value="1"/>
</dbReference>
<dbReference type="Gene3D" id="3.40.630.30">
    <property type="match status" value="1"/>
</dbReference>
<protein>
    <recommendedName>
        <fullName evidence="3">N-acetyltransferase domain-containing protein</fullName>
    </recommendedName>
</protein>
<dbReference type="CDD" id="cd04301">
    <property type="entry name" value="NAT_SF"/>
    <property type="match status" value="1"/>
</dbReference>
<evidence type="ECO:0000259" key="3">
    <source>
        <dbReference type="PROSITE" id="PS51186"/>
    </source>
</evidence>
<evidence type="ECO:0000313" key="5">
    <source>
        <dbReference type="Proteomes" id="UP000321049"/>
    </source>
</evidence>
<dbReference type="OrthoDB" id="5243635at2"/>
<dbReference type="InterPro" id="IPR050832">
    <property type="entry name" value="Bact_Acetyltransf"/>
</dbReference>
<comment type="caution">
    <text evidence="4">The sequence shown here is derived from an EMBL/GenBank/DDBJ whole genome shotgun (WGS) entry which is preliminary data.</text>
</comment>
<dbReference type="PROSITE" id="PS51186">
    <property type="entry name" value="GNAT"/>
    <property type="match status" value="1"/>
</dbReference>
<evidence type="ECO:0000256" key="1">
    <source>
        <dbReference type="ARBA" id="ARBA00022679"/>
    </source>
</evidence>
<accession>A0A511JMH3</accession>
<evidence type="ECO:0000313" key="4">
    <source>
        <dbReference type="EMBL" id="GEL99176.1"/>
    </source>
</evidence>
<dbReference type="InterPro" id="IPR016181">
    <property type="entry name" value="Acyl_CoA_acyltransferase"/>
</dbReference>
<evidence type="ECO:0000256" key="2">
    <source>
        <dbReference type="ARBA" id="ARBA00023315"/>
    </source>
</evidence>
<dbReference type="RefSeq" id="WP_146846838.1">
    <property type="nucleotide sequence ID" value="NZ_BJWH01000014.1"/>
</dbReference>
<dbReference type="Pfam" id="PF00583">
    <property type="entry name" value="Acetyltransf_1"/>
    <property type="match status" value="1"/>
</dbReference>
<proteinExistence type="predicted"/>
<keyword evidence="1" id="KW-0808">Transferase</keyword>
<gene>
    <name evidence="4" type="ORF">CTE05_27230</name>
</gene>
<feature type="domain" description="N-acetyltransferase" evidence="3">
    <location>
        <begin position="10"/>
        <end position="178"/>
    </location>
</feature>
<dbReference type="Proteomes" id="UP000321049">
    <property type="component" value="Unassembled WGS sequence"/>
</dbReference>
<dbReference type="InterPro" id="IPR000182">
    <property type="entry name" value="GNAT_dom"/>
</dbReference>
<name>A0A511JMH3_9CELL</name>
<keyword evidence="5" id="KW-1185">Reference proteome</keyword>
<sequence>MPLFSENADVSVRPAIRGDEHAIARIQVQAWQLSHAEVLGQGALDMLDTSAIEAQWAAAVSSPPGAGYRVLVACDGPTVVGVVSVAPVPTPEDRPFDAPGGAILALEVEPAHQRVGHGSRLLAAAVDTLREDGADQVHTWVLDGDDARAQFLSSAGLGPDDVVRELVSGRMPDGSTRTVTEHRWSASI</sequence>
<dbReference type="AlphaFoldDB" id="A0A511JMH3"/>
<reference evidence="4 5" key="1">
    <citation type="submission" date="2019-07" db="EMBL/GenBank/DDBJ databases">
        <title>Whole genome shotgun sequence of Cellulomonas terrae NBRC 100819.</title>
        <authorList>
            <person name="Hosoyama A."/>
            <person name="Uohara A."/>
            <person name="Ohji S."/>
            <person name="Ichikawa N."/>
        </authorList>
    </citation>
    <scope>NUCLEOTIDE SEQUENCE [LARGE SCALE GENOMIC DNA]</scope>
    <source>
        <strain evidence="4 5">NBRC 100819</strain>
    </source>
</reference>
<keyword evidence="2" id="KW-0012">Acyltransferase</keyword>
<dbReference type="EMBL" id="BJWH01000014">
    <property type="protein sequence ID" value="GEL99176.1"/>
    <property type="molecule type" value="Genomic_DNA"/>
</dbReference>
<dbReference type="PANTHER" id="PTHR43877:SF1">
    <property type="entry name" value="ACETYLTRANSFERASE"/>
    <property type="match status" value="1"/>
</dbReference>
<dbReference type="GO" id="GO:0016747">
    <property type="term" value="F:acyltransferase activity, transferring groups other than amino-acyl groups"/>
    <property type="evidence" value="ECO:0007669"/>
    <property type="project" value="InterPro"/>
</dbReference>